<evidence type="ECO:0000313" key="1">
    <source>
        <dbReference type="EMBL" id="PJE58944.1"/>
    </source>
</evidence>
<gene>
    <name evidence="1" type="ORF">COU83_01095</name>
</gene>
<accession>A0A2M8KG97</accession>
<dbReference type="AlphaFoldDB" id="A0A2M8KG97"/>
<reference evidence="2" key="1">
    <citation type="submission" date="2017-09" db="EMBL/GenBank/DDBJ databases">
        <title>Depth-based differentiation of microbial function through sediment-hosted aquifers and enrichment of novel symbionts in the deep terrestrial subsurface.</title>
        <authorList>
            <person name="Probst A.J."/>
            <person name="Ladd B."/>
            <person name="Jarett J.K."/>
            <person name="Geller-Mcgrath D.E."/>
            <person name="Sieber C.M.K."/>
            <person name="Emerson J.B."/>
            <person name="Anantharaman K."/>
            <person name="Thomas B.C."/>
            <person name="Malmstrom R."/>
            <person name="Stieglmeier M."/>
            <person name="Klingl A."/>
            <person name="Woyke T."/>
            <person name="Ryan C.M."/>
            <person name="Banfield J.F."/>
        </authorList>
    </citation>
    <scope>NUCLEOTIDE SEQUENCE [LARGE SCALE GENOMIC DNA]</scope>
</reference>
<organism evidence="1 2">
    <name type="scientific">Candidatus Portnoybacteria bacterium CG10_big_fil_rev_8_21_14_0_10_40_22</name>
    <dbReference type="NCBI Taxonomy" id="1974814"/>
    <lineage>
        <taxon>Bacteria</taxon>
        <taxon>Candidatus Portnoyibacteriota</taxon>
    </lineage>
</organism>
<evidence type="ECO:0000313" key="2">
    <source>
        <dbReference type="Proteomes" id="UP000231347"/>
    </source>
</evidence>
<sequence length="187" mass="22055">MANISQKEFWEFLTEAELKTWASGNSKYKVEAPTIVGAKQYSYVRGNWQYIDTFLTSEDKREFWGFEIVYLIDNQEKECKAVMIRQYSGKLIDVVDLEKADMLYAHLRDFRKKWLELPLAERQQRVMLQNNPQEDPEEDARKAISMAYRRLTLADTEGPYQEETLEVASVTILRHQFRIVMMAELAP</sequence>
<proteinExistence type="predicted"/>
<name>A0A2M8KG97_9BACT</name>
<dbReference type="Proteomes" id="UP000231347">
    <property type="component" value="Unassembled WGS sequence"/>
</dbReference>
<comment type="caution">
    <text evidence="1">The sequence shown here is derived from an EMBL/GenBank/DDBJ whole genome shotgun (WGS) entry which is preliminary data.</text>
</comment>
<protein>
    <submittedName>
        <fullName evidence="1">Uncharacterized protein</fullName>
    </submittedName>
</protein>
<dbReference type="EMBL" id="PFDY01000026">
    <property type="protein sequence ID" value="PJE58944.1"/>
    <property type="molecule type" value="Genomic_DNA"/>
</dbReference>